<comment type="caution">
    <text evidence="8">The sequence shown here is derived from an EMBL/GenBank/DDBJ whole genome shotgun (WGS) entry which is preliminary data.</text>
</comment>
<protein>
    <submittedName>
        <fullName evidence="8">Uncharacterized protein</fullName>
    </submittedName>
</protein>
<proteinExistence type="predicted"/>
<comment type="subcellular location">
    <subcellularLocation>
        <location evidence="1">Nucleus</location>
    </subcellularLocation>
</comment>
<dbReference type="PROSITE" id="PS51297">
    <property type="entry name" value="K_BOX"/>
    <property type="match status" value="1"/>
</dbReference>
<evidence type="ECO:0000256" key="5">
    <source>
        <dbReference type="ARBA" id="ARBA00023242"/>
    </source>
</evidence>
<evidence type="ECO:0000313" key="8">
    <source>
        <dbReference type="EMBL" id="KAJ8443640.1"/>
    </source>
</evidence>
<evidence type="ECO:0000256" key="1">
    <source>
        <dbReference type="ARBA" id="ARBA00004123"/>
    </source>
</evidence>
<dbReference type="SMART" id="SM00432">
    <property type="entry name" value="MADS"/>
    <property type="match status" value="1"/>
</dbReference>
<keyword evidence="3" id="KW-0238">DNA-binding</keyword>
<dbReference type="InterPro" id="IPR002487">
    <property type="entry name" value="TF_Kbox"/>
</dbReference>
<name>A0A9Q1QKP4_9CARY</name>
<dbReference type="PANTHER" id="PTHR48019">
    <property type="entry name" value="SERUM RESPONSE FACTOR HOMOLOG"/>
    <property type="match status" value="1"/>
</dbReference>
<evidence type="ECO:0000256" key="4">
    <source>
        <dbReference type="ARBA" id="ARBA00023163"/>
    </source>
</evidence>
<dbReference type="GO" id="GO:0045944">
    <property type="term" value="P:positive regulation of transcription by RNA polymerase II"/>
    <property type="evidence" value="ECO:0007669"/>
    <property type="project" value="InterPro"/>
</dbReference>
<reference evidence="8" key="1">
    <citation type="submission" date="2022-04" db="EMBL/GenBank/DDBJ databases">
        <title>Carnegiea gigantea Genome sequencing and assembly v2.</title>
        <authorList>
            <person name="Copetti D."/>
            <person name="Sanderson M.J."/>
            <person name="Burquez A."/>
            <person name="Wojciechowski M.F."/>
        </authorList>
    </citation>
    <scope>NUCLEOTIDE SEQUENCE</scope>
    <source>
        <strain evidence="8">SGP5-SGP5p</strain>
        <tissue evidence="8">Aerial part</tissue>
    </source>
</reference>
<evidence type="ECO:0000256" key="2">
    <source>
        <dbReference type="ARBA" id="ARBA00023015"/>
    </source>
</evidence>
<dbReference type="GO" id="GO:0046983">
    <property type="term" value="F:protein dimerization activity"/>
    <property type="evidence" value="ECO:0007669"/>
    <property type="project" value="InterPro"/>
</dbReference>
<evidence type="ECO:0000256" key="3">
    <source>
        <dbReference type="ARBA" id="ARBA00023125"/>
    </source>
</evidence>
<dbReference type="SUPFAM" id="SSF55455">
    <property type="entry name" value="SRF-like"/>
    <property type="match status" value="1"/>
</dbReference>
<dbReference type="InterPro" id="IPR033896">
    <property type="entry name" value="MEF2-like_N"/>
</dbReference>
<dbReference type="AlphaFoldDB" id="A0A9Q1QKP4"/>
<dbReference type="Pfam" id="PF01486">
    <property type="entry name" value="K-box"/>
    <property type="match status" value="1"/>
</dbReference>
<dbReference type="EMBL" id="JAKOGI010000115">
    <property type="protein sequence ID" value="KAJ8443640.1"/>
    <property type="molecule type" value="Genomic_DNA"/>
</dbReference>
<dbReference type="PROSITE" id="PS50066">
    <property type="entry name" value="MADS_BOX_2"/>
    <property type="match status" value="1"/>
</dbReference>
<dbReference type="Gene3D" id="3.40.1810.10">
    <property type="entry name" value="Transcription factor, MADS-box"/>
    <property type="match status" value="1"/>
</dbReference>
<dbReference type="GO" id="GO:0005634">
    <property type="term" value="C:nucleus"/>
    <property type="evidence" value="ECO:0007669"/>
    <property type="project" value="UniProtKB-SubCell"/>
</dbReference>
<keyword evidence="4" id="KW-0804">Transcription</keyword>
<gene>
    <name evidence="8" type="ORF">Cgig2_019622</name>
</gene>
<evidence type="ECO:0000313" key="9">
    <source>
        <dbReference type="Proteomes" id="UP001153076"/>
    </source>
</evidence>
<dbReference type="InterPro" id="IPR036879">
    <property type="entry name" value="TF_MADSbox_sf"/>
</dbReference>
<feature type="domain" description="MADS-box" evidence="6">
    <location>
        <begin position="1"/>
        <end position="61"/>
    </location>
</feature>
<dbReference type="PROSITE" id="PS00350">
    <property type="entry name" value="MADS_BOX_1"/>
    <property type="match status" value="1"/>
</dbReference>
<dbReference type="InterPro" id="IPR050142">
    <property type="entry name" value="MADS-box/MEF2_TF"/>
</dbReference>
<dbReference type="OrthoDB" id="1898716at2759"/>
<organism evidence="8 9">
    <name type="scientific">Carnegiea gigantea</name>
    <dbReference type="NCBI Taxonomy" id="171969"/>
    <lineage>
        <taxon>Eukaryota</taxon>
        <taxon>Viridiplantae</taxon>
        <taxon>Streptophyta</taxon>
        <taxon>Embryophyta</taxon>
        <taxon>Tracheophyta</taxon>
        <taxon>Spermatophyta</taxon>
        <taxon>Magnoliopsida</taxon>
        <taxon>eudicotyledons</taxon>
        <taxon>Gunneridae</taxon>
        <taxon>Pentapetalae</taxon>
        <taxon>Caryophyllales</taxon>
        <taxon>Cactineae</taxon>
        <taxon>Cactaceae</taxon>
        <taxon>Cactoideae</taxon>
        <taxon>Echinocereeae</taxon>
        <taxon>Carnegiea</taxon>
    </lineage>
</organism>
<dbReference type="PRINTS" id="PR00404">
    <property type="entry name" value="MADSDOMAIN"/>
</dbReference>
<keyword evidence="9" id="KW-1185">Reference proteome</keyword>
<dbReference type="CDD" id="cd00265">
    <property type="entry name" value="MADS_MEF2_like"/>
    <property type="match status" value="1"/>
</dbReference>
<dbReference type="Pfam" id="PF00319">
    <property type="entry name" value="SRF-TF"/>
    <property type="match status" value="1"/>
</dbReference>
<evidence type="ECO:0000259" key="6">
    <source>
        <dbReference type="PROSITE" id="PS50066"/>
    </source>
</evidence>
<evidence type="ECO:0000259" key="7">
    <source>
        <dbReference type="PROSITE" id="PS51297"/>
    </source>
</evidence>
<keyword evidence="2" id="KW-0805">Transcription regulation</keyword>
<sequence length="231" mass="26587">MGRGKIEIKKIENRTNRQVTFSKRRNGIMKKAQELTVLCDAKVSLIMISCTNKLYQYLSPGADIKKMYDEYQKIMGVDLWATHYEKMQEHEQQLLEINGMLRREINRRMGGDLDDLSFRDLCGLEEEMDGALEVIRSQRQSNLQIVKMQVHKIKTQTGTTRKKVKNLEERHGNLLMDLEADSEAPHFGPWLTMNQGGYDNDAAMQMTAIAANIYALSRHTCHLNLAPEARV</sequence>
<dbReference type="GO" id="GO:0003700">
    <property type="term" value="F:DNA-binding transcription factor activity"/>
    <property type="evidence" value="ECO:0007669"/>
    <property type="project" value="InterPro"/>
</dbReference>
<accession>A0A9Q1QKP4</accession>
<dbReference type="Proteomes" id="UP001153076">
    <property type="component" value="Unassembled WGS sequence"/>
</dbReference>
<dbReference type="InterPro" id="IPR002100">
    <property type="entry name" value="TF_MADSbox"/>
</dbReference>
<keyword evidence="5" id="KW-0539">Nucleus</keyword>
<dbReference type="GO" id="GO:0000977">
    <property type="term" value="F:RNA polymerase II transcription regulatory region sequence-specific DNA binding"/>
    <property type="evidence" value="ECO:0007669"/>
    <property type="project" value="InterPro"/>
</dbReference>
<feature type="domain" description="K-box" evidence="7">
    <location>
        <begin position="84"/>
        <end position="184"/>
    </location>
</feature>